<accession>A0ABV9PSH0</accession>
<dbReference type="Gene3D" id="3.40.190.10">
    <property type="entry name" value="Periplasmic binding protein-like II"/>
    <property type="match status" value="2"/>
</dbReference>
<comment type="similarity">
    <text evidence="1">Belongs to the LysR transcriptional regulatory family.</text>
</comment>
<dbReference type="SUPFAM" id="SSF46785">
    <property type="entry name" value="Winged helix' DNA-binding domain"/>
    <property type="match status" value="1"/>
</dbReference>
<keyword evidence="7" id="KW-1185">Reference proteome</keyword>
<evidence type="ECO:0000313" key="6">
    <source>
        <dbReference type="EMBL" id="MFC4755876.1"/>
    </source>
</evidence>
<dbReference type="EMBL" id="JBHSHP010000054">
    <property type="protein sequence ID" value="MFC4755876.1"/>
    <property type="molecule type" value="Genomic_DNA"/>
</dbReference>
<name>A0ABV9PSH0_9ACTN</name>
<dbReference type="InterPro" id="IPR036388">
    <property type="entry name" value="WH-like_DNA-bd_sf"/>
</dbReference>
<dbReference type="InterPro" id="IPR036390">
    <property type="entry name" value="WH_DNA-bd_sf"/>
</dbReference>
<feature type="domain" description="HTH lysR-type" evidence="5">
    <location>
        <begin position="6"/>
        <end position="63"/>
    </location>
</feature>
<keyword evidence="2" id="KW-0805">Transcription regulation</keyword>
<gene>
    <name evidence="6" type="ORF">ACFO7U_13965</name>
</gene>
<dbReference type="PANTHER" id="PTHR30126:SF39">
    <property type="entry name" value="HTH-TYPE TRANSCRIPTIONAL REGULATOR CYSL"/>
    <property type="match status" value="1"/>
</dbReference>
<evidence type="ECO:0000256" key="4">
    <source>
        <dbReference type="ARBA" id="ARBA00023163"/>
    </source>
</evidence>
<dbReference type="Pfam" id="PF03466">
    <property type="entry name" value="LysR_substrate"/>
    <property type="match status" value="1"/>
</dbReference>
<dbReference type="Pfam" id="PF00126">
    <property type="entry name" value="HTH_1"/>
    <property type="match status" value="1"/>
</dbReference>
<comment type="caution">
    <text evidence="6">The sequence shown here is derived from an EMBL/GenBank/DDBJ whole genome shotgun (WGS) entry which is preliminary data.</text>
</comment>
<dbReference type="SUPFAM" id="SSF53850">
    <property type="entry name" value="Periplasmic binding protein-like II"/>
    <property type="match status" value="1"/>
</dbReference>
<dbReference type="Proteomes" id="UP001595836">
    <property type="component" value="Unassembled WGS sequence"/>
</dbReference>
<dbReference type="InterPro" id="IPR000847">
    <property type="entry name" value="LysR_HTH_N"/>
</dbReference>
<dbReference type="PANTHER" id="PTHR30126">
    <property type="entry name" value="HTH-TYPE TRANSCRIPTIONAL REGULATOR"/>
    <property type="match status" value="1"/>
</dbReference>
<dbReference type="PRINTS" id="PR00039">
    <property type="entry name" value="HTHLYSR"/>
</dbReference>
<keyword evidence="3" id="KW-0238">DNA-binding</keyword>
<evidence type="ECO:0000256" key="1">
    <source>
        <dbReference type="ARBA" id="ARBA00009437"/>
    </source>
</evidence>
<dbReference type="InterPro" id="IPR005119">
    <property type="entry name" value="LysR_subst-bd"/>
</dbReference>
<dbReference type="PROSITE" id="PS50931">
    <property type="entry name" value="HTH_LYSR"/>
    <property type="match status" value="1"/>
</dbReference>
<organism evidence="6 7">
    <name type="scientific">Dietzia aurantiaca</name>
    <dbReference type="NCBI Taxonomy" id="983873"/>
    <lineage>
        <taxon>Bacteria</taxon>
        <taxon>Bacillati</taxon>
        <taxon>Actinomycetota</taxon>
        <taxon>Actinomycetes</taxon>
        <taxon>Mycobacteriales</taxon>
        <taxon>Dietziaceae</taxon>
        <taxon>Dietzia</taxon>
    </lineage>
</organism>
<evidence type="ECO:0000256" key="3">
    <source>
        <dbReference type="ARBA" id="ARBA00023125"/>
    </source>
</evidence>
<dbReference type="Gene3D" id="1.10.10.10">
    <property type="entry name" value="Winged helix-like DNA-binding domain superfamily/Winged helix DNA-binding domain"/>
    <property type="match status" value="1"/>
</dbReference>
<sequence>MPTEWPDLGALELLLAVDEHGSLGAASRQLDLAQPNASRALRRLEKQLGFTLVTRGARGSSLTPEGTVIVHWAHAVLAQSRHLLGAAEGLHGKYQSTITICASLTTAEHLLPRWMGRFRQHHDGLGVRLQVQNSATVCERVIENRCDVGFIETPEVPDGLHSVVVAHDELVVVVAPSHPWSRRQEPLTPADLTSTPLVVREAGSGTRSTLDAALAGTGRVEPLLELGSSAAVCSAVRSEAGPAVLSTLAVAEQRAHGDLVRVDVAGLDLRRRLRAVWTGPRVLPGPAGDLVRLAVDDHAVGHSAFDDT</sequence>
<keyword evidence="4" id="KW-0804">Transcription</keyword>
<evidence type="ECO:0000313" key="7">
    <source>
        <dbReference type="Proteomes" id="UP001595836"/>
    </source>
</evidence>
<protein>
    <submittedName>
        <fullName evidence="6">LysR family transcriptional regulator</fullName>
    </submittedName>
</protein>
<proteinExistence type="inferred from homology"/>
<evidence type="ECO:0000259" key="5">
    <source>
        <dbReference type="PROSITE" id="PS50931"/>
    </source>
</evidence>
<dbReference type="RefSeq" id="WP_344995364.1">
    <property type="nucleotide sequence ID" value="NZ_BAABCD010000051.1"/>
</dbReference>
<reference evidence="7" key="1">
    <citation type="journal article" date="2019" name="Int. J. Syst. Evol. Microbiol.">
        <title>The Global Catalogue of Microorganisms (GCM) 10K type strain sequencing project: providing services to taxonomists for standard genome sequencing and annotation.</title>
        <authorList>
            <consortium name="The Broad Institute Genomics Platform"/>
            <consortium name="The Broad Institute Genome Sequencing Center for Infectious Disease"/>
            <person name="Wu L."/>
            <person name="Ma J."/>
        </authorList>
    </citation>
    <scope>NUCLEOTIDE SEQUENCE [LARGE SCALE GENOMIC DNA]</scope>
    <source>
        <strain evidence="7">JCM 11882</strain>
    </source>
</reference>
<evidence type="ECO:0000256" key="2">
    <source>
        <dbReference type="ARBA" id="ARBA00023015"/>
    </source>
</evidence>